<sequence>MDSPHLQTAISTQASFTPKPCSHDCISAFVTRGRFIPVRRDVRTPAFDEESRQRALNKRGRFIPVRRDVRTHAFDEEVLLRVANEPSTSTRAIVSTIGTS</sequence>
<accession>A0ABQ9H6R4</accession>
<name>A0ABQ9H6R4_9NEOP</name>
<proteinExistence type="predicted"/>
<dbReference type="EMBL" id="JARBHB010000007">
    <property type="protein sequence ID" value="KAJ8879991.1"/>
    <property type="molecule type" value="Genomic_DNA"/>
</dbReference>
<evidence type="ECO:0000313" key="1">
    <source>
        <dbReference type="EMBL" id="KAJ8879991.1"/>
    </source>
</evidence>
<evidence type="ECO:0000313" key="2">
    <source>
        <dbReference type="Proteomes" id="UP001159363"/>
    </source>
</evidence>
<protein>
    <submittedName>
        <fullName evidence="1">Uncharacterized protein</fullName>
    </submittedName>
</protein>
<keyword evidence="2" id="KW-1185">Reference proteome</keyword>
<reference evidence="1 2" key="1">
    <citation type="submission" date="2023-02" db="EMBL/GenBank/DDBJ databases">
        <title>LHISI_Scaffold_Assembly.</title>
        <authorList>
            <person name="Stuart O.P."/>
            <person name="Cleave R."/>
            <person name="Magrath M.J.L."/>
            <person name="Mikheyev A.S."/>
        </authorList>
    </citation>
    <scope>NUCLEOTIDE SEQUENCE [LARGE SCALE GENOMIC DNA]</scope>
    <source>
        <strain evidence="1">Daus_M_001</strain>
        <tissue evidence="1">Leg muscle</tissue>
    </source>
</reference>
<dbReference type="Proteomes" id="UP001159363">
    <property type="component" value="Chromosome 6"/>
</dbReference>
<organism evidence="1 2">
    <name type="scientific">Dryococelus australis</name>
    <dbReference type="NCBI Taxonomy" id="614101"/>
    <lineage>
        <taxon>Eukaryota</taxon>
        <taxon>Metazoa</taxon>
        <taxon>Ecdysozoa</taxon>
        <taxon>Arthropoda</taxon>
        <taxon>Hexapoda</taxon>
        <taxon>Insecta</taxon>
        <taxon>Pterygota</taxon>
        <taxon>Neoptera</taxon>
        <taxon>Polyneoptera</taxon>
        <taxon>Phasmatodea</taxon>
        <taxon>Verophasmatodea</taxon>
        <taxon>Anareolatae</taxon>
        <taxon>Phasmatidae</taxon>
        <taxon>Eurycanthinae</taxon>
        <taxon>Dryococelus</taxon>
    </lineage>
</organism>
<comment type="caution">
    <text evidence="1">The sequence shown here is derived from an EMBL/GenBank/DDBJ whole genome shotgun (WGS) entry which is preliminary data.</text>
</comment>
<gene>
    <name evidence="1" type="ORF">PR048_020612</name>
</gene>